<dbReference type="RefSeq" id="WP_023510790.1">
    <property type="nucleotide sequence ID" value="NZ_AWTC01000013.1"/>
</dbReference>
<dbReference type="Proteomes" id="UP000018296">
    <property type="component" value="Unassembled WGS sequence"/>
</dbReference>
<dbReference type="AlphaFoldDB" id="V6IXB7"/>
<reference evidence="1 2" key="1">
    <citation type="journal article" date="2013" name="Genome Announc.">
        <title>Genome Sequence of Sporolactobacillus laevolacticus DSM442, an Efficient Polymer-Grade D-Lactate Producer from Agricultural Waste Cottonseed as a Nitrogen Source.</title>
        <authorList>
            <person name="Wang H."/>
            <person name="Wang L."/>
            <person name="Ju J."/>
            <person name="Yu B."/>
            <person name="Ma Y."/>
        </authorList>
    </citation>
    <scope>NUCLEOTIDE SEQUENCE [LARGE SCALE GENOMIC DNA]</scope>
    <source>
        <strain evidence="1 2">DSM 442</strain>
    </source>
</reference>
<protein>
    <submittedName>
        <fullName evidence="1">Uncharacterized protein</fullName>
    </submittedName>
</protein>
<accession>V6IXB7</accession>
<dbReference type="PATRIC" id="fig|1395513.3.peg.2588"/>
<comment type="caution">
    <text evidence="1">The sequence shown here is derived from an EMBL/GenBank/DDBJ whole genome shotgun (WGS) entry which is preliminary data.</text>
</comment>
<dbReference type="EMBL" id="AWTC01000013">
    <property type="protein sequence ID" value="EST11271.1"/>
    <property type="molecule type" value="Genomic_DNA"/>
</dbReference>
<gene>
    <name evidence="1" type="ORF">P343_12750</name>
</gene>
<dbReference type="STRING" id="1395513.P343_12750"/>
<evidence type="ECO:0000313" key="2">
    <source>
        <dbReference type="Proteomes" id="UP000018296"/>
    </source>
</evidence>
<organism evidence="1 2">
    <name type="scientific">Sporolactobacillus laevolacticus DSM 442</name>
    <dbReference type="NCBI Taxonomy" id="1395513"/>
    <lineage>
        <taxon>Bacteria</taxon>
        <taxon>Bacillati</taxon>
        <taxon>Bacillota</taxon>
        <taxon>Bacilli</taxon>
        <taxon>Bacillales</taxon>
        <taxon>Sporolactobacillaceae</taxon>
        <taxon>Sporolactobacillus</taxon>
    </lineage>
</organism>
<keyword evidence="2" id="KW-1185">Reference proteome</keyword>
<name>V6IXB7_9BACL</name>
<proteinExistence type="predicted"/>
<sequence length="87" mass="10152">MPDRLEKIKQIIREQGECAVISLRRDDAVWLIGLMVQLSDEVERLRDEVEKHKSHENELMGVLDQIDQKTFDLALKKFHTKVGETHA</sequence>
<evidence type="ECO:0000313" key="1">
    <source>
        <dbReference type="EMBL" id="EST11271.1"/>
    </source>
</evidence>